<gene>
    <name evidence="2" type="ORF">BCR44DRAFT_1432963</name>
</gene>
<proteinExistence type="predicted"/>
<dbReference type="InterPro" id="IPR015374">
    <property type="entry name" value="ChAPs"/>
</dbReference>
<evidence type="ECO:0000313" key="3">
    <source>
        <dbReference type="Proteomes" id="UP000193411"/>
    </source>
</evidence>
<dbReference type="Pfam" id="PF09295">
    <property type="entry name" value="ChAPs"/>
    <property type="match status" value="1"/>
</dbReference>
<dbReference type="InterPro" id="IPR011990">
    <property type="entry name" value="TPR-like_helical_dom_sf"/>
</dbReference>
<dbReference type="EMBL" id="MCFL01000018">
    <property type="protein sequence ID" value="ORZ36191.1"/>
    <property type="molecule type" value="Genomic_DNA"/>
</dbReference>
<reference evidence="2 3" key="1">
    <citation type="submission" date="2016-07" db="EMBL/GenBank/DDBJ databases">
        <title>Pervasive Adenine N6-methylation of Active Genes in Fungi.</title>
        <authorList>
            <consortium name="DOE Joint Genome Institute"/>
            <person name="Mondo S.J."/>
            <person name="Dannebaum R.O."/>
            <person name="Kuo R.C."/>
            <person name="Labutti K."/>
            <person name="Haridas S."/>
            <person name="Kuo A."/>
            <person name="Salamov A."/>
            <person name="Ahrendt S.R."/>
            <person name="Lipzen A."/>
            <person name="Sullivan W."/>
            <person name="Andreopoulos W.B."/>
            <person name="Clum A."/>
            <person name="Lindquist E."/>
            <person name="Daum C."/>
            <person name="Ramamoorthy G.K."/>
            <person name="Gryganskyi A."/>
            <person name="Culley D."/>
            <person name="Magnuson J.K."/>
            <person name="James T.Y."/>
            <person name="O'Malley M.A."/>
            <person name="Stajich J.E."/>
            <person name="Spatafora J.W."/>
            <person name="Visel A."/>
            <person name="Grigoriev I.V."/>
        </authorList>
    </citation>
    <scope>NUCLEOTIDE SEQUENCE [LARGE SCALE GENOMIC DNA]</scope>
    <source>
        <strain evidence="2 3">PL171</strain>
    </source>
</reference>
<dbReference type="PANTHER" id="PTHR31975">
    <property type="entry name" value="BUD SITE SELECTION PROTEIN 7-RELATED"/>
    <property type="match status" value="1"/>
</dbReference>
<feature type="compositionally biased region" description="Low complexity" evidence="1">
    <location>
        <begin position="466"/>
        <end position="484"/>
    </location>
</feature>
<dbReference type="PANTHER" id="PTHR31975:SF1">
    <property type="entry name" value="BUD SITE SELECTION PROTEIN 7-RELATED"/>
    <property type="match status" value="1"/>
</dbReference>
<sequence length="751" mass="82659">MAAHDTLRDVPELFETALGESLVTRTDQIPQFRLGPPDLCHLVKTNPKHQKDVTSYHYVSGVDASSPGSLAAYINTLNYSMDNANAAHAKSSSWFGGTSSASHYRIKSGVYCCYNAFAMIDVRVEVRIPGGVNVYGVNRAGKRVAIHPDSSPTFWAELFVSGALRAMLVDSPDVYPPGPPALRRVDPLPDLNVEARFLEAARDVFPRGWQLGPNPDVQVPSLTSNLLVCGLTRYFGIGAGRWDVLAKLWRELLPVDASVASLLAETYMMADQDAKAVRLLHQTLMAHPNCTPVLLAQIDLLQKKNKHDMALTIAKRLVNTAPLEFKAWEKLTQCYTAVGDWPMALLALNSCPMFAHPPREFPLMPEPARSHFPGTDALDEFTDNDTQTLTPLRAEGLRGTFRRAYTLLAAMVDKAGWEELLGHRAAVFVMEDEYRQVKEEELMPVANEHVGDVTTPVGDENGSKHPSTAAAAAAAGATPTSPTTNEVSVDPVANQAAAEPLEADQPPQTPPEGTNAAAAERERAARAELWRNLHANRQSQQAGNASAHGSNKLLTAFSHKRLCERWLDDLFLMLYEDLRVYTAWKAEEAHAREYRLAYKRTAAEWEYLGDLARRLGKAADARGAYRQCTEIRFSPKASLRLLALQTEPDAASDFKSQGPEAASRAAMLAALNNVGRMLALPGHNLAVLYRVYGDLTYPNPLASAVFALITQHGLARIQTEVLSLNFPPPVFKRVTHFLEYAEKFHVRGWDA</sequence>
<dbReference type="AlphaFoldDB" id="A0A1Y2HQV6"/>
<dbReference type="SUPFAM" id="SSF48452">
    <property type="entry name" value="TPR-like"/>
    <property type="match status" value="1"/>
</dbReference>
<evidence type="ECO:0000313" key="2">
    <source>
        <dbReference type="EMBL" id="ORZ36191.1"/>
    </source>
</evidence>
<dbReference type="STRING" id="765915.A0A1Y2HQV6"/>
<dbReference type="Proteomes" id="UP000193411">
    <property type="component" value="Unassembled WGS sequence"/>
</dbReference>
<dbReference type="GO" id="GO:0006893">
    <property type="term" value="P:Golgi to plasma membrane transport"/>
    <property type="evidence" value="ECO:0007669"/>
    <property type="project" value="TreeGrafter"/>
</dbReference>
<dbReference type="Gene3D" id="1.25.40.10">
    <property type="entry name" value="Tetratricopeptide repeat domain"/>
    <property type="match status" value="2"/>
</dbReference>
<feature type="region of interest" description="Disordered" evidence="1">
    <location>
        <begin position="499"/>
        <end position="523"/>
    </location>
</feature>
<dbReference type="OrthoDB" id="434695at2759"/>
<organism evidence="2 3">
    <name type="scientific">Catenaria anguillulae PL171</name>
    <dbReference type="NCBI Taxonomy" id="765915"/>
    <lineage>
        <taxon>Eukaryota</taxon>
        <taxon>Fungi</taxon>
        <taxon>Fungi incertae sedis</taxon>
        <taxon>Blastocladiomycota</taxon>
        <taxon>Blastocladiomycetes</taxon>
        <taxon>Blastocladiales</taxon>
        <taxon>Catenariaceae</taxon>
        <taxon>Catenaria</taxon>
    </lineage>
</organism>
<protein>
    <submittedName>
        <fullName evidence="2">Chs5p-Arf1p-binding proteins-domain-containing protein</fullName>
    </submittedName>
</protein>
<comment type="caution">
    <text evidence="2">The sequence shown here is derived from an EMBL/GenBank/DDBJ whole genome shotgun (WGS) entry which is preliminary data.</text>
</comment>
<dbReference type="GO" id="GO:0034044">
    <property type="term" value="C:exomer complex"/>
    <property type="evidence" value="ECO:0007669"/>
    <property type="project" value="UniProtKB-ARBA"/>
</dbReference>
<feature type="region of interest" description="Disordered" evidence="1">
    <location>
        <begin position="451"/>
        <end position="487"/>
    </location>
</feature>
<name>A0A1Y2HQV6_9FUNG</name>
<keyword evidence="3" id="KW-1185">Reference proteome</keyword>
<evidence type="ECO:0000256" key="1">
    <source>
        <dbReference type="SAM" id="MobiDB-lite"/>
    </source>
</evidence>
<accession>A0A1Y2HQV6</accession>